<dbReference type="Pfam" id="PF16754">
    <property type="entry name" value="Pesticin"/>
    <property type="match status" value="1"/>
</dbReference>
<dbReference type="CDD" id="cd16903">
    <property type="entry name" value="pesticin_lyz-like"/>
    <property type="match status" value="1"/>
</dbReference>
<dbReference type="AlphaFoldDB" id="A0A370QRV2"/>
<organism evidence="5 6">
    <name type="scientific">Enterobacillus tribolii</name>
    <dbReference type="NCBI Taxonomy" id="1487935"/>
    <lineage>
        <taxon>Bacteria</taxon>
        <taxon>Pseudomonadati</taxon>
        <taxon>Pseudomonadota</taxon>
        <taxon>Gammaproteobacteria</taxon>
        <taxon>Enterobacterales</taxon>
        <taxon>Hafniaceae</taxon>
        <taxon>Enterobacillus</taxon>
    </lineage>
</organism>
<evidence type="ECO:0000259" key="4">
    <source>
        <dbReference type="Pfam" id="PF16754"/>
    </source>
</evidence>
<protein>
    <submittedName>
        <fullName evidence="5">Phage lysozyme-like predicted toxin</fullName>
    </submittedName>
</protein>
<evidence type="ECO:0000256" key="2">
    <source>
        <dbReference type="ARBA" id="ARBA00022638"/>
    </source>
</evidence>
<dbReference type="Proteomes" id="UP000254848">
    <property type="component" value="Unassembled WGS sequence"/>
</dbReference>
<dbReference type="EMBL" id="QRAP01000004">
    <property type="protein sequence ID" value="RDK91955.1"/>
    <property type="molecule type" value="Genomic_DNA"/>
</dbReference>
<keyword evidence="6" id="KW-1185">Reference proteome</keyword>
<evidence type="ECO:0000313" key="5">
    <source>
        <dbReference type="EMBL" id="RDK91955.1"/>
    </source>
</evidence>
<evidence type="ECO:0000256" key="1">
    <source>
        <dbReference type="ARBA" id="ARBA00022529"/>
    </source>
</evidence>
<dbReference type="GO" id="GO:0042742">
    <property type="term" value="P:defense response to bacterium"/>
    <property type="evidence" value="ECO:0007669"/>
    <property type="project" value="UniProtKB-KW"/>
</dbReference>
<sequence length="204" mass="22702">MADSASNGVNRGHLTFRGEGNNNRNSVNYSRVVHYPQLGDSGVTIGHGYDMGGRSQQQVYADLIRAGISQGQARAISAAAGLRGRQAAEFVRQQRATIGEITEQQQAALFNQIFPSYERRAQSVYNARAAHVQNRPEWSELHPAIRDVIVDMVYQGLRCETAAPAAASNNIDSFIDYMRRTPLIMRHEPARNRIGYLESNRGDR</sequence>
<dbReference type="Gene3D" id="1.10.530.40">
    <property type="match status" value="1"/>
</dbReference>
<gene>
    <name evidence="5" type="ORF">C8D90_104107</name>
</gene>
<dbReference type="InterPro" id="IPR023347">
    <property type="entry name" value="Lysozyme_dom_sf"/>
</dbReference>
<reference evidence="5 6" key="1">
    <citation type="submission" date="2018-07" db="EMBL/GenBank/DDBJ databases">
        <title>Genomic Encyclopedia of Type Strains, Phase IV (KMG-IV): sequencing the most valuable type-strain genomes for metagenomic binning, comparative biology and taxonomic classification.</title>
        <authorList>
            <person name="Goeker M."/>
        </authorList>
    </citation>
    <scope>NUCLEOTIDE SEQUENCE [LARGE SCALE GENOMIC DNA]</scope>
    <source>
        <strain evidence="5 6">DSM 103736</strain>
    </source>
</reference>
<name>A0A370QRV2_9GAMM</name>
<accession>A0A370QRV2</accession>
<keyword evidence="1" id="KW-0929">Antimicrobial</keyword>
<feature type="region of interest" description="Disordered" evidence="3">
    <location>
        <begin position="1"/>
        <end position="25"/>
    </location>
</feature>
<evidence type="ECO:0000256" key="3">
    <source>
        <dbReference type="SAM" id="MobiDB-lite"/>
    </source>
</evidence>
<proteinExistence type="predicted"/>
<dbReference type="InterPro" id="IPR031922">
    <property type="entry name" value="Pesticin_C"/>
</dbReference>
<keyword evidence="2" id="KW-0081">Bacteriolytic enzyme</keyword>
<dbReference type="RefSeq" id="WP_115458287.1">
    <property type="nucleotide sequence ID" value="NZ_QRAP01000004.1"/>
</dbReference>
<comment type="caution">
    <text evidence="5">The sequence shown here is derived from an EMBL/GenBank/DDBJ whole genome shotgun (WGS) entry which is preliminary data.</text>
</comment>
<dbReference type="GO" id="GO:0003796">
    <property type="term" value="F:lysozyme activity"/>
    <property type="evidence" value="ECO:0007669"/>
    <property type="project" value="InterPro"/>
</dbReference>
<evidence type="ECO:0000313" key="6">
    <source>
        <dbReference type="Proteomes" id="UP000254848"/>
    </source>
</evidence>
<dbReference type="GO" id="GO:0031640">
    <property type="term" value="P:killing of cells of another organism"/>
    <property type="evidence" value="ECO:0007669"/>
    <property type="project" value="UniProtKB-KW"/>
</dbReference>
<feature type="domain" description="Pesticin C-terminal" evidence="4">
    <location>
        <begin position="38"/>
        <end position="165"/>
    </location>
</feature>
<dbReference type="OrthoDB" id="932638at2"/>